<reference evidence="6 7" key="1">
    <citation type="submission" date="2024-02" db="EMBL/GenBank/DDBJ databases">
        <authorList>
            <person name="Daric V."/>
            <person name="Darras S."/>
        </authorList>
    </citation>
    <scope>NUCLEOTIDE SEQUENCE [LARGE SCALE GENOMIC DNA]</scope>
</reference>
<dbReference type="Pfam" id="PF11894">
    <property type="entry name" value="Nup192"/>
    <property type="match status" value="1"/>
</dbReference>
<comment type="caution">
    <text evidence="6">The sequence shown here is derived from an EMBL/GenBank/DDBJ whole genome shotgun (WGS) entry which is preliminary data.</text>
</comment>
<keyword evidence="3" id="KW-0813">Transport</keyword>
<gene>
    <name evidence="6" type="ORF">CVLEPA_LOCUS27836</name>
</gene>
<comment type="similarity">
    <text evidence="2">Belongs to the NUP186/NUP192/NUP205 family.</text>
</comment>
<dbReference type="InterPro" id="IPR021827">
    <property type="entry name" value="Nup186/Nup192/Nup205"/>
</dbReference>
<comment type="subcellular location">
    <subcellularLocation>
        <location evidence="1">Nucleus</location>
    </subcellularLocation>
</comment>
<keyword evidence="7" id="KW-1185">Reference proteome</keyword>
<evidence type="ECO:0000313" key="7">
    <source>
        <dbReference type="Proteomes" id="UP001642483"/>
    </source>
</evidence>
<proteinExistence type="inferred from homology"/>
<protein>
    <submittedName>
        <fullName evidence="6">Uncharacterized protein</fullName>
    </submittedName>
</protein>
<evidence type="ECO:0000313" key="6">
    <source>
        <dbReference type="EMBL" id="CAK8694467.1"/>
    </source>
</evidence>
<keyword evidence="4" id="KW-0539">Nucleus</keyword>
<dbReference type="Proteomes" id="UP001642483">
    <property type="component" value="Unassembled WGS sequence"/>
</dbReference>
<accession>A0ABP0GS91</accession>
<evidence type="ECO:0000256" key="2">
    <source>
        <dbReference type="ARBA" id="ARBA00005892"/>
    </source>
</evidence>
<evidence type="ECO:0000256" key="1">
    <source>
        <dbReference type="ARBA" id="ARBA00004123"/>
    </source>
</evidence>
<feature type="region of interest" description="Disordered" evidence="5">
    <location>
        <begin position="48"/>
        <end position="67"/>
    </location>
</feature>
<dbReference type="EMBL" id="CAWYQH010000141">
    <property type="protein sequence ID" value="CAK8694467.1"/>
    <property type="molecule type" value="Genomic_DNA"/>
</dbReference>
<evidence type="ECO:0000256" key="3">
    <source>
        <dbReference type="ARBA" id="ARBA00022448"/>
    </source>
</evidence>
<evidence type="ECO:0000256" key="4">
    <source>
        <dbReference type="ARBA" id="ARBA00023242"/>
    </source>
</evidence>
<dbReference type="PANTHER" id="PTHR31344:SF0">
    <property type="entry name" value="NUCLEAR PORE COMPLEX PROTEIN NUP205"/>
    <property type="match status" value="1"/>
</dbReference>
<evidence type="ECO:0000256" key="5">
    <source>
        <dbReference type="SAM" id="MobiDB-lite"/>
    </source>
</evidence>
<sequence>MVFRSIFVMLKRGFDVIGGNGESMISWDHFFTSCHRYYDNLRQDLPSPHETTSPFPTQPFSSQTSQRTCTITPHEVEGLRAVMQLVAKVAQYDDIACVAFYEDTHWSVCGILFGLMQCPVPIRLKGEIMAALSHMARIPDIALGLLQACETSQLLQSLPALGKPLGITAELAEVESREEQYPMTQGFIKLLSALSNLQGLGGGFTRYLLFVVESVFLPLLSRAYSRSEEKWEVASASLEFFNRLLSNYHPLPEHFQEKATTLHESSSSVVASSRKLPAFAFLQHIYHEGNFFKIVMQIIEQCITYLDTYITKHDLERTLVESAERALQLILNALELQEVFVSALRTSGSSLLITTLDKLLFGINPQTKRADYTINIARLITHNGSHPNLSLLAVQVISWLSFSMSHNQLVTVMMNSCNVATRHKITQGFVEVLDSACFESREADTEEPVISQCRLSIVRILVHSVDLPSPNMSQLLLFDAATNPSQANLQDPGVMGASRSCLHSVLSILSGQSTQPAAIVETPKLAEVCYQLIYRLAYNTETSEPVLRYLRSSHDFIYKHLQYLPFNTDDQVPTNTLMMQQSWLLKTAAIELHSLATKQQRTNAQRLLQVLFSQVKANTSITVNQSMNQSHLTTMMDTTSHSVSFLDTTSVQSSSALTVVRMLDIVDFSQAFPSPLNLDQFIPSVVEEGIKSCESTNEHGVVFCDVKMLHRMLETNLNTLGAEEMNRKRLAVQDMQNILQNVVVKNQMRDTLHAKLHLLTAWKHALEVALTSCPDDLLPRHTRQQVLFNIAQYLLKVTCNSEAAQELISPLAAVMLTLVIQIRSSLMESVDVDRSSISSQDQLLNVASTLATLQIVIKGILDWLLQSGINQKVRVHLYASLLHYLQLCQQNKKQSTGRGNHMTLRAAREDTYTRLNRENVKLLKDYGESFMDLICKDACSGQSICRVLAYGCLDCIVQMDVEQSWLQFMIKNGYINHIANSFLQEDEALQEYLLPNSGPSRAVYIYEQKMALLCSIVHSLGGARAIIDSGVLTQLASCSFLEVRPSPDYADIDALSPNRLSRYRQLLYPVLHLCSALLTALGAPSHHEVCALVLQFLLSHVTPIVTNVLKANDYDHESLTELKLVTEILCQTTGQDFSDVNLYPNIPQVVLMEIEGHLLRIQRQFLSLLPHYFVSDDFLMNIKSKLVTPEMFEKVNLLIHEVACNILTYCRVITIRTTGADSTVLFSPTLAESSDDVLMFADYGKPTMGILVQILRTVLTRFEKEKEKMSQLKYKLENVDNLSSQELKEFMDANTDVVQLSLSQEQKLVATTLKKSMQAKGKVLQCEQYILETALLLLWQHLDHYVTNAASTGSLNENILFPTKNQSRFEARRLQDISNVVYDDQQITTKTIARPRDIEQLKTELPTCMTDSFLKKLAEIEMKGSFVRPLVRRMQCVKLRLSKQ</sequence>
<dbReference type="PANTHER" id="PTHR31344">
    <property type="entry name" value="NUCLEAR PORE COMPLEX PROTEIN NUP205"/>
    <property type="match status" value="1"/>
</dbReference>
<name>A0ABP0GS91_CLALP</name>
<feature type="compositionally biased region" description="Polar residues" evidence="5">
    <location>
        <begin position="49"/>
        <end position="67"/>
    </location>
</feature>
<organism evidence="6 7">
    <name type="scientific">Clavelina lepadiformis</name>
    <name type="common">Light-bulb sea squirt</name>
    <name type="synonym">Ascidia lepadiformis</name>
    <dbReference type="NCBI Taxonomy" id="159417"/>
    <lineage>
        <taxon>Eukaryota</taxon>
        <taxon>Metazoa</taxon>
        <taxon>Chordata</taxon>
        <taxon>Tunicata</taxon>
        <taxon>Ascidiacea</taxon>
        <taxon>Aplousobranchia</taxon>
        <taxon>Clavelinidae</taxon>
        <taxon>Clavelina</taxon>
    </lineage>
</organism>